<accession>A0ABS7Y859</accession>
<dbReference type="Pfam" id="PF02613">
    <property type="entry name" value="Nitrate_red_del"/>
    <property type="match status" value="1"/>
</dbReference>
<evidence type="ECO:0000256" key="1">
    <source>
        <dbReference type="ARBA" id="ARBA00023186"/>
    </source>
</evidence>
<proteinExistence type="predicted"/>
<dbReference type="EMBL" id="JAHYBX010000001">
    <property type="protein sequence ID" value="MCA1855282.1"/>
    <property type="molecule type" value="Genomic_DNA"/>
</dbReference>
<dbReference type="Proteomes" id="UP001198602">
    <property type="component" value="Unassembled WGS sequence"/>
</dbReference>
<organism evidence="2 3">
    <name type="scientific">Massilia hydrophila</name>
    <dbReference type="NCBI Taxonomy" id="3044279"/>
    <lineage>
        <taxon>Bacteria</taxon>
        <taxon>Pseudomonadati</taxon>
        <taxon>Pseudomonadota</taxon>
        <taxon>Betaproteobacteria</taxon>
        <taxon>Burkholderiales</taxon>
        <taxon>Oxalobacteraceae</taxon>
        <taxon>Telluria group</taxon>
        <taxon>Massilia</taxon>
    </lineage>
</organism>
<dbReference type="InterPro" id="IPR050289">
    <property type="entry name" value="TorD/DmsD_chaperones"/>
</dbReference>
<dbReference type="PANTHER" id="PTHR34227:SF1">
    <property type="entry name" value="DIMETHYL SULFOXIDE REDUCTASE CHAPERONE-RELATED"/>
    <property type="match status" value="1"/>
</dbReference>
<dbReference type="RefSeq" id="WP_225237647.1">
    <property type="nucleotide sequence ID" value="NZ_JAHYBX010000001.1"/>
</dbReference>
<name>A0ABS7Y859_9BURK</name>
<dbReference type="InterPro" id="IPR020945">
    <property type="entry name" value="DMSO/NO3_reduct_chaperone"/>
</dbReference>
<keyword evidence="1" id="KW-0143">Chaperone</keyword>
<dbReference type="PANTHER" id="PTHR34227">
    <property type="entry name" value="CHAPERONE PROTEIN YCDY"/>
    <property type="match status" value="1"/>
</dbReference>
<keyword evidence="3" id="KW-1185">Reference proteome</keyword>
<gene>
    <name evidence="2" type="ORF">LE190_05005</name>
</gene>
<evidence type="ECO:0000313" key="2">
    <source>
        <dbReference type="EMBL" id="MCA1855282.1"/>
    </source>
</evidence>
<evidence type="ECO:0000313" key="3">
    <source>
        <dbReference type="Proteomes" id="UP001198602"/>
    </source>
</evidence>
<dbReference type="SUPFAM" id="SSF89155">
    <property type="entry name" value="TorD-like"/>
    <property type="match status" value="1"/>
</dbReference>
<reference evidence="2 3" key="1">
    <citation type="submission" date="2021-07" db="EMBL/GenBank/DDBJ databases">
        <title>Characterization of Violacein-producing bacteria and related species.</title>
        <authorList>
            <person name="Wilson H.S."/>
            <person name="De Leon M.E."/>
        </authorList>
    </citation>
    <scope>NUCLEOTIDE SEQUENCE [LARGE SCALE GENOMIC DNA]</scope>
    <source>
        <strain evidence="2 3">HSC-2F05</strain>
    </source>
</reference>
<dbReference type="InterPro" id="IPR036411">
    <property type="entry name" value="TorD-like_sf"/>
</dbReference>
<protein>
    <submittedName>
        <fullName evidence="2">Molecular chaperone TorD family protein</fullName>
    </submittedName>
</protein>
<dbReference type="Gene3D" id="1.10.3480.10">
    <property type="entry name" value="TorD-like"/>
    <property type="match status" value="1"/>
</dbReference>
<comment type="caution">
    <text evidence="2">The sequence shown here is derived from an EMBL/GenBank/DDBJ whole genome shotgun (WGS) entry which is preliminary data.</text>
</comment>
<sequence length="234" mass="24520">MSLSEAPQVGRPSASAAPATVPVVLALSGEDQARADLYALLARLLLAAPDTQLLFALAHADPIAAEGGDPALEQAWEALTLASSVMDPAAVAEEFDQLFISVGTPPVNPYGSRYLAGYMNDAPLAELRADLARCGLQRVRGVGEFEDHLGALCEIMRVLIAGAPAPLAIARQPLARQQAFFDAHIAPWYARCLADIAAAEGANYYRLVARLAGAFLAIEAEAFVVGEALADSPV</sequence>